<gene>
    <name evidence="1" type="primary">gpL</name>
    <name evidence="1" type="ORF">GCM10007350_11880</name>
</gene>
<dbReference type="Pfam" id="PF05926">
    <property type="entry name" value="Phage_GPL"/>
    <property type="match status" value="1"/>
</dbReference>
<dbReference type="Proteomes" id="UP000604737">
    <property type="component" value="Unassembled WGS sequence"/>
</dbReference>
<proteinExistence type="predicted"/>
<organism evidence="1 2">
    <name type="scientific">Jeongeupia chitinilytica</name>
    <dbReference type="NCBI Taxonomy" id="1041641"/>
    <lineage>
        <taxon>Bacteria</taxon>
        <taxon>Pseudomonadati</taxon>
        <taxon>Pseudomonadota</taxon>
        <taxon>Betaproteobacteria</taxon>
        <taxon>Neisseriales</taxon>
        <taxon>Chitinibacteraceae</taxon>
        <taxon>Jeongeupia</taxon>
    </lineage>
</organism>
<dbReference type="RefSeq" id="WP_189459264.1">
    <property type="nucleotide sequence ID" value="NZ_BMYO01000003.1"/>
</dbReference>
<name>A0ABQ3GZ90_9NEIS</name>
<evidence type="ECO:0000313" key="1">
    <source>
        <dbReference type="EMBL" id="GHD59885.1"/>
    </source>
</evidence>
<protein>
    <submittedName>
        <fullName evidence="1">Phage head completion/stabilization protein</fullName>
    </submittedName>
</protein>
<accession>A0ABQ3GZ90</accession>
<dbReference type="EMBL" id="BMYO01000003">
    <property type="protein sequence ID" value="GHD59885.1"/>
    <property type="molecule type" value="Genomic_DNA"/>
</dbReference>
<keyword evidence="2" id="KW-1185">Reference proteome</keyword>
<comment type="caution">
    <text evidence="1">The sequence shown here is derived from an EMBL/GenBank/DDBJ whole genome shotgun (WGS) entry which is preliminary data.</text>
</comment>
<evidence type="ECO:0000313" key="2">
    <source>
        <dbReference type="Proteomes" id="UP000604737"/>
    </source>
</evidence>
<reference evidence="2" key="1">
    <citation type="journal article" date="2019" name="Int. J. Syst. Evol. Microbiol.">
        <title>The Global Catalogue of Microorganisms (GCM) 10K type strain sequencing project: providing services to taxonomists for standard genome sequencing and annotation.</title>
        <authorList>
            <consortium name="The Broad Institute Genomics Platform"/>
            <consortium name="The Broad Institute Genome Sequencing Center for Infectious Disease"/>
            <person name="Wu L."/>
            <person name="Ma J."/>
        </authorList>
    </citation>
    <scope>NUCLEOTIDE SEQUENCE [LARGE SCALE GENOMIC DNA]</scope>
    <source>
        <strain evidence="2">KCTC 23701</strain>
    </source>
</reference>
<dbReference type="InterPro" id="IPR009225">
    <property type="entry name" value="Phage_head_completion_GpL"/>
</dbReference>
<sequence length="158" mass="17646">MSGFVATGGSTPPKIATLSNAGFWPDIELDKARDVMRFTDTVTDIRLTEALVNAMASVNGETDMKAWRQGKQAVGFTTLADVPADQIDGESVLVQHYRRAVYCFAKANLVERYRDYDTTREGQKKTDTLDEQPDALRRDGRFAVRDLLGRSRITVELI</sequence>